<evidence type="ECO:0000259" key="2">
    <source>
        <dbReference type="PROSITE" id="PS50943"/>
    </source>
</evidence>
<comment type="caution">
    <text evidence="3">The sequence shown here is derived from an EMBL/GenBank/DDBJ whole genome shotgun (WGS) entry which is preliminary data.</text>
</comment>
<proteinExistence type="predicted"/>
<keyword evidence="4" id="KW-1185">Reference proteome</keyword>
<dbReference type="PANTHER" id="PTHR46558:SF3">
    <property type="entry name" value="TRANSCRIPTIONAL REGULATOR"/>
    <property type="match status" value="1"/>
</dbReference>
<dbReference type="PATRIC" id="fig|1122985.7.peg.2309"/>
<dbReference type="CDD" id="cd00093">
    <property type="entry name" value="HTH_XRE"/>
    <property type="match status" value="1"/>
</dbReference>
<dbReference type="PROSITE" id="PS50943">
    <property type="entry name" value="HTH_CROC1"/>
    <property type="match status" value="1"/>
</dbReference>
<organism evidence="3 4">
    <name type="scientific">Hoylesella loescheii DSM 19665 = JCM 12249 = ATCC 15930</name>
    <dbReference type="NCBI Taxonomy" id="1122985"/>
    <lineage>
        <taxon>Bacteria</taxon>
        <taxon>Pseudomonadati</taxon>
        <taxon>Bacteroidota</taxon>
        <taxon>Bacteroidia</taxon>
        <taxon>Bacteroidales</taxon>
        <taxon>Prevotellaceae</taxon>
        <taxon>Hoylesella</taxon>
    </lineage>
</organism>
<dbReference type="EMBL" id="JNGW01000096">
    <property type="protein sequence ID" value="KDR51715.1"/>
    <property type="molecule type" value="Genomic_DNA"/>
</dbReference>
<dbReference type="eggNOG" id="COG1396">
    <property type="taxonomic scope" value="Bacteria"/>
</dbReference>
<dbReference type="InterPro" id="IPR010982">
    <property type="entry name" value="Lambda_DNA-bd_dom_sf"/>
</dbReference>
<feature type="domain" description="HTH cro/C1-type" evidence="2">
    <location>
        <begin position="14"/>
        <end position="68"/>
    </location>
</feature>
<protein>
    <submittedName>
        <fullName evidence="3">DNA-binding helix-turn-helix protein</fullName>
    </submittedName>
</protein>
<dbReference type="SMART" id="SM00530">
    <property type="entry name" value="HTH_XRE"/>
    <property type="match status" value="1"/>
</dbReference>
<name>A0A069QG11_HOYLO</name>
<evidence type="ECO:0000313" key="3">
    <source>
        <dbReference type="EMBL" id="KDR51715.1"/>
    </source>
</evidence>
<evidence type="ECO:0000256" key="1">
    <source>
        <dbReference type="ARBA" id="ARBA00023125"/>
    </source>
</evidence>
<dbReference type="Pfam" id="PF01381">
    <property type="entry name" value="HTH_3"/>
    <property type="match status" value="1"/>
</dbReference>
<dbReference type="GO" id="GO:0003677">
    <property type="term" value="F:DNA binding"/>
    <property type="evidence" value="ECO:0007669"/>
    <property type="project" value="UniProtKB-KW"/>
</dbReference>
<dbReference type="InterPro" id="IPR001387">
    <property type="entry name" value="Cro/C1-type_HTH"/>
</dbReference>
<dbReference type="SUPFAM" id="SSF47413">
    <property type="entry name" value="lambda repressor-like DNA-binding domains"/>
    <property type="match status" value="1"/>
</dbReference>
<dbReference type="Proteomes" id="UP000027442">
    <property type="component" value="Unassembled WGS sequence"/>
</dbReference>
<dbReference type="HOGENOM" id="CLU_066192_29_4_10"/>
<keyword evidence="1 3" id="KW-0238">DNA-binding</keyword>
<dbReference type="PANTHER" id="PTHR46558">
    <property type="entry name" value="TRACRIPTIONAL REGULATORY PROTEIN-RELATED-RELATED"/>
    <property type="match status" value="1"/>
</dbReference>
<dbReference type="RefSeq" id="WP_018967407.1">
    <property type="nucleotide sequence ID" value="NZ_KB899214.1"/>
</dbReference>
<sequence>MDKVKERIRIGQRIAEIRKEVGLSQTQLGNKCGIERCHISRIEQGKYSVGLDTLATIAEAMGKTLDFV</sequence>
<dbReference type="AlphaFoldDB" id="A0A069QG11"/>
<evidence type="ECO:0000313" key="4">
    <source>
        <dbReference type="Proteomes" id="UP000027442"/>
    </source>
</evidence>
<dbReference type="Gene3D" id="1.10.260.40">
    <property type="entry name" value="lambda repressor-like DNA-binding domains"/>
    <property type="match status" value="1"/>
</dbReference>
<reference evidence="3 4" key="1">
    <citation type="submission" date="2013-08" db="EMBL/GenBank/DDBJ databases">
        <authorList>
            <person name="Weinstock G."/>
            <person name="Sodergren E."/>
            <person name="Wylie T."/>
            <person name="Fulton L."/>
            <person name="Fulton R."/>
            <person name="Fronick C."/>
            <person name="O'Laughlin M."/>
            <person name="Godfrey J."/>
            <person name="Miner T."/>
            <person name="Herter B."/>
            <person name="Appelbaum E."/>
            <person name="Cordes M."/>
            <person name="Lek S."/>
            <person name="Wollam A."/>
            <person name="Pepin K.H."/>
            <person name="Palsikar V.B."/>
            <person name="Mitreva M."/>
            <person name="Wilson R.K."/>
        </authorList>
    </citation>
    <scope>NUCLEOTIDE SEQUENCE [LARGE SCALE GENOMIC DNA]</scope>
    <source>
        <strain evidence="3 4">ATCC 15930</strain>
    </source>
</reference>
<accession>A0A069QG11</accession>
<gene>
    <name evidence="3" type="ORF">HMPREF1991_02228</name>
</gene>